<dbReference type="VEuPathDB" id="VectorBase:RSAN_040517"/>
<feature type="active site" description="Proton donor" evidence="7">
    <location>
        <position position="307"/>
    </location>
</feature>
<reference evidence="9" key="2">
    <citation type="submission" date="2021-09" db="EMBL/GenBank/DDBJ databases">
        <authorList>
            <person name="Jia N."/>
            <person name="Wang J."/>
            <person name="Shi W."/>
            <person name="Du L."/>
            <person name="Sun Y."/>
            <person name="Zhan W."/>
            <person name="Jiang J."/>
            <person name="Wang Q."/>
            <person name="Zhang B."/>
            <person name="Ji P."/>
            <person name="Sakyi L.B."/>
            <person name="Cui X."/>
            <person name="Yuan T."/>
            <person name="Jiang B."/>
            <person name="Yang W."/>
            <person name="Lam T.T.-Y."/>
            <person name="Chang Q."/>
            <person name="Ding S."/>
            <person name="Wang X."/>
            <person name="Zhu J."/>
            <person name="Ruan X."/>
            <person name="Zhao L."/>
            <person name="Wei J."/>
            <person name="Que T."/>
            <person name="Du C."/>
            <person name="Cheng J."/>
            <person name="Dai P."/>
            <person name="Han X."/>
            <person name="Huang E."/>
            <person name="Gao Y."/>
            <person name="Liu J."/>
            <person name="Shao H."/>
            <person name="Ye R."/>
            <person name="Li L."/>
            <person name="Wei W."/>
            <person name="Wang X."/>
            <person name="Wang C."/>
            <person name="Huo Q."/>
            <person name="Li W."/>
            <person name="Guo W."/>
            <person name="Chen H."/>
            <person name="Chen S."/>
            <person name="Zhou L."/>
            <person name="Zhou L."/>
            <person name="Ni X."/>
            <person name="Tian J."/>
            <person name="Zhou Y."/>
            <person name="Sheng Y."/>
            <person name="Liu T."/>
            <person name="Pan Y."/>
            <person name="Xia L."/>
            <person name="Li J."/>
            <person name="Zhao F."/>
            <person name="Cao W."/>
        </authorList>
    </citation>
    <scope>NUCLEOTIDE SEQUENCE</scope>
    <source>
        <strain evidence="9">Rsan-2018</strain>
        <tissue evidence="9">Larvae</tissue>
    </source>
</reference>
<dbReference type="InterPro" id="IPR029066">
    <property type="entry name" value="PLP-binding_barrel"/>
</dbReference>
<sequence length="412" mass="45539">MDGCECSQTWTYAETFDVTKCAIKACRDPIVLNVLNSHGVSFDCSNKGEISAVLNMGVDPDRIVYANTIKSVSDLKFAQQNGVTFMTFDSAEELVKIKDKRARLLLRIEADETGSQHSFNSKFGCSFDEAKRILQEARRSGSNVVGLSFHVGCAYQDPVIFARTIERAKAIFDMASSMGNTMRVLDVGGGFPGGLRIREKFFEVCEAIRLATDLHFPVSSGVQIIAEPGQFFVTSAYALVVQVIGKRHREVVLDGWSQTQQDVFINESRDNCVSRNLYDYLDVKIWPLKEPLERQRDVPTTVWGGTCNPVDCIERKPLFTVNVGEWLLMDNIGAYSLSRASGFNGLPYPAVHYIAPQENVSALLRILNASPLRSGFGQPEGVLKRSLLTQWRSEAAGCDEQANAVPVAALPC</sequence>
<dbReference type="AlphaFoldDB" id="A0A9D4Q2M1"/>
<evidence type="ECO:0000313" key="10">
    <source>
        <dbReference type="Proteomes" id="UP000821837"/>
    </source>
</evidence>
<dbReference type="InterPro" id="IPR000183">
    <property type="entry name" value="Orn/DAP/Arg_de-COase"/>
</dbReference>
<dbReference type="GO" id="GO:0004586">
    <property type="term" value="F:ornithine decarboxylase activity"/>
    <property type="evidence" value="ECO:0007669"/>
    <property type="project" value="TreeGrafter"/>
</dbReference>
<dbReference type="InterPro" id="IPR002433">
    <property type="entry name" value="Orn_de-COase"/>
</dbReference>
<evidence type="ECO:0000256" key="4">
    <source>
        <dbReference type="ARBA" id="ARBA00023115"/>
    </source>
</evidence>
<keyword evidence="3 7" id="KW-0663">Pyridoxal phosphate</keyword>
<dbReference type="GO" id="GO:0033387">
    <property type="term" value="P:putrescine biosynthetic process from arginine, via ornithine"/>
    <property type="evidence" value="ECO:0007669"/>
    <property type="project" value="TreeGrafter"/>
</dbReference>
<feature type="modified residue" description="N6-(pyridoxal phosphate)lysine" evidence="7">
    <location>
        <position position="24"/>
    </location>
</feature>
<comment type="cofactor">
    <cofactor evidence="1 7">
        <name>pyridoxal 5'-phosphate</name>
        <dbReference type="ChEBI" id="CHEBI:597326"/>
    </cofactor>
</comment>
<comment type="function">
    <text evidence="6">Catalyzes the first and rate-limiting step of polyamine biosynthesis that converts ornithine into putrescine, which is the precursor for the polyamines, spermidine and spermine. Polyamines are essential for cell proliferation and are implicated in cellular processes, ranging from DNA replication to apoptosis.</text>
</comment>
<comment type="similarity">
    <text evidence="2">Belongs to the Orn/Lys/Arg decarboxylase class-II family.</text>
</comment>
<dbReference type="CDD" id="cd00622">
    <property type="entry name" value="PLPDE_III_ODC"/>
    <property type="match status" value="1"/>
</dbReference>
<evidence type="ECO:0000313" key="9">
    <source>
        <dbReference type="EMBL" id="KAH7963334.1"/>
    </source>
</evidence>
<evidence type="ECO:0000256" key="7">
    <source>
        <dbReference type="PIRSR" id="PIRSR600183-50"/>
    </source>
</evidence>
<evidence type="ECO:0000256" key="2">
    <source>
        <dbReference type="ARBA" id="ARBA00008872"/>
    </source>
</evidence>
<dbReference type="Gene3D" id="2.40.37.10">
    <property type="entry name" value="Lyase, Ornithine Decarboxylase, Chain A, domain 1"/>
    <property type="match status" value="1"/>
</dbReference>
<dbReference type="FunFam" id="3.20.20.10:FF:000005">
    <property type="entry name" value="Ornithine decarboxylase"/>
    <property type="match status" value="1"/>
</dbReference>
<dbReference type="GO" id="GO:0005737">
    <property type="term" value="C:cytoplasm"/>
    <property type="evidence" value="ECO:0007669"/>
    <property type="project" value="TreeGrafter"/>
</dbReference>
<evidence type="ECO:0000256" key="1">
    <source>
        <dbReference type="ARBA" id="ARBA00001933"/>
    </source>
</evidence>
<reference evidence="9" key="1">
    <citation type="journal article" date="2020" name="Cell">
        <title>Large-Scale Comparative Analyses of Tick Genomes Elucidate Their Genetic Diversity and Vector Capacities.</title>
        <authorList>
            <consortium name="Tick Genome and Microbiome Consortium (TIGMIC)"/>
            <person name="Jia N."/>
            <person name="Wang J."/>
            <person name="Shi W."/>
            <person name="Du L."/>
            <person name="Sun Y."/>
            <person name="Zhan W."/>
            <person name="Jiang J.F."/>
            <person name="Wang Q."/>
            <person name="Zhang B."/>
            <person name="Ji P."/>
            <person name="Bell-Sakyi L."/>
            <person name="Cui X.M."/>
            <person name="Yuan T.T."/>
            <person name="Jiang B.G."/>
            <person name="Yang W.F."/>
            <person name="Lam T.T."/>
            <person name="Chang Q.C."/>
            <person name="Ding S.J."/>
            <person name="Wang X.J."/>
            <person name="Zhu J.G."/>
            <person name="Ruan X.D."/>
            <person name="Zhao L."/>
            <person name="Wei J.T."/>
            <person name="Ye R.Z."/>
            <person name="Que T.C."/>
            <person name="Du C.H."/>
            <person name="Zhou Y.H."/>
            <person name="Cheng J.X."/>
            <person name="Dai P.F."/>
            <person name="Guo W.B."/>
            <person name="Han X.H."/>
            <person name="Huang E.J."/>
            <person name="Li L.F."/>
            <person name="Wei W."/>
            <person name="Gao Y.C."/>
            <person name="Liu J.Z."/>
            <person name="Shao H.Z."/>
            <person name="Wang X."/>
            <person name="Wang C.C."/>
            <person name="Yang T.C."/>
            <person name="Huo Q.B."/>
            <person name="Li W."/>
            <person name="Chen H.Y."/>
            <person name="Chen S.E."/>
            <person name="Zhou L.G."/>
            <person name="Ni X.B."/>
            <person name="Tian J.H."/>
            <person name="Sheng Y."/>
            <person name="Liu T."/>
            <person name="Pan Y.S."/>
            <person name="Xia L.Y."/>
            <person name="Li J."/>
            <person name="Zhao F."/>
            <person name="Cao W.C."/>
        </authorList>
    </citation>
    <scope>NUCLEOTIDE SEQUENCE</scope>
    <source>
        <strain evidence="9">Rsan-2018</strain>
    </source>
</reference>
<gene>
    <name evidence="9" type="ORF">HPB52_020654</name>
</gene>
<name>A0A9D4Q2M1_RHISA</name>
<evidence type="ECO:0000256" key="3">
    <source>
        <dbReference type="ARBA" id="ARBA00022898"/>
    </source>
</evidence>
<evidence type="ECO:0000256" key="5">
    <source>
        <dbReference type="ARBA" id="ARBA00023239"/>
    </source>
</evidence>
<keyword evidence="5" id="KW-0456">Lyase</keyword>
<dbReference type="PANTHER" id="PTHR11482">
    <property type="entry name" value="ARGININE/DIAMINOPIMELATE/ORNITHINE DECARBOXYLASE"/>
    <property type="match status" value="1"/>
</dbReference>
<dbReference type="SUPFAM" id="SSF51419">
    <property type="entry name" value="PLP-binding barrel"/>
    <property type="match status" value="1"/>
</dbReference>
<evidence type="ECO:0000259" key="8">
    <source>
        <dbReference type="Pfam" id="PF02784"/>
    </source>
</evidence>
<keyword evidence="10" id="KW-1185">Reference proteome</keyword>
<comment type="caution">
    <text evidence="9">The sequence shown here is derived from an EMBL/GenBank/DDBJ whole genome shotgun (WGS) entry which is preliminary data.</text>
</comment>
<dbReference type="InterPro" id="IPR022657">
    <property type="entry name" value="De-COase2_CS"/>
</dbReference>
<dbReference type="PRINTS" id="PR01179">
    <property type="entry name" value="ODADCRBXLASE"/>
</dbReference>
<dbReference type="EMBL" id="JABSTV010001249">
    <property type="protein sequence ID" value="KAH7963334.1"/>
    <property type="molecule type" value="Genomic_DNA"/>
</dbReference>
<dbReference type="Gene3D" id="3.20.20.10">
    <property type="entry name" value="Alanine racemase"/>
    <property type="match status" value="1"/>
</dbReference>
<dbReference type="PRINTS" id="PR01182">
    <property type="entry name" value="ORNDCRBXLASE"/>
</dbReference>
<evidence type="ECO:0000256" key="6">
    <source>
        <dbReference type="ARBA" id="ARBA00037173"/>
    </source>
</evidence>
<dbReference type="PANTHER" id="PTHR11482:SF6">
    <property type="entry name" value="ORNITHINE DECARBOXYLASE 1-RELATED"/>
    <property type="match status" value="1"/>
</dbReference>
<dbReference type="PROSITE" id="PS00879">
    <property type="entry name" value="ODR_DC_2_2"/>
    <property type="match status" value="1"/>
</dbReference>
<dbReference type="SUPFAM" id="SSF50621">
    <property type="entry name" value="Alanine racemase C-terminal domain-like"/>
    <property type="match status" value="1"/>
</dbReference>
<feature type="domain" description="Orn/DAP/Arg decarboxylase 2 N-terminal" evidence="8">
    <location>
        <begin position="22"/>
        <end position="233"/>
    </location>
</feature>
<organism evidence="9 10">
    <name type="scientific">Rhipicephalus sanguineus</name>
    <name type="common">Brown dog tick</name>
    <name type="synonym">Ixodes sanguineus</name>
    <dbReference type="NCBI Taxonomy" id="34632"/>
    <lineage>
        <taxon>Eukaryota</taxon>
        <taxon>Metazoa</taxon>
        <taxon>Ecdysozoa</taxon>
        <taxon>Arthropoda</taxon>
        <taxon>Chelicerata</taxon>
        <taxon>Arachnida</taxon>
        <taxon>Acari</taxon>
        <taxon>Parasitiformes</taxon>
        <taxon>Ixodida</taxon>
        <taxon>Ixodoidea</taxon>
        <taxon>Ixodidae</taxon>
        <taxon>Rhipicephalinae</taxon>
        <taxon>Rhipicephalus</taxon>
        <taxon>Rhipicephalus</taxon>
    </lineage>
</organism>
<dbReference type="InterPro" id="IPR022644">
    <property type="entry name" value="De-COase2_N"/>
</dbReference>
<dbReference type="Pfam" id="PF02784">
    <property type="entry name" value="Orn_Arg_deC_N"/>
    <property type="match status" value="1"/>
</dbReference>
<protein>
    <recommendedName>
        <fullName evidence="8">Orn/DAP/Arg decarboxylase 2 N-terminal domain-containing protein</fullName>
    </recommendedName>
</protein>
<accession>A0A9D4Q2M1</accession>
<dbReference type="Proteomes" id="UP000821837">
    <property type="component" value="Chromosome 3"/>
</dbReference>
<dbReference type="InterPro" id="IPR009006">
    <property type="entry name" value="Ala_racemase/Decarboxylase_C"/>
</dbReference>
<keyword evidence="4" id="KW-0620">Polyamine biosynthesis</keyword>
<proteinExistence type="inferred from homology"/>